<proteinExistence type="predicted"/>
<comment type="caution">
    <text evidence="1">The sequence shown here is derived from an EMBL/GenBank/DDBJ whole genome shotgun (WGS) entry which is preliminary data.</text>
</comment>
<dbReference type="AlphaFoldDB" id="A0A4Y7T605"/>
<sequence>MSLSLSDDLLELIIEELRLLSSSSSTQDLLSCCLAAKCLVRHSQKALFRSVRIPLVPTRAWKGSVQYTQYGTIVLDYGLYPKTLGFARAINSSPHLAQYVHQVAIEIPWSQIPPNFTKDGGLDDVARALTALNRVTDLTLCTILNEHPAICGMSASYEVSMPNQLKPVFGSMLRGQRLRYFSLKEIFQFPGYLLLGASQLEKIHLGRSGIARDDGRAVQKLQLEKPTIGYLRSLVCQDRVSQLDVDGLLEISAKLGPHGLQLRGIDTLEIEMCFRWPAPKYSILAAAERVTHLHLTMVTSTYTCEYEFATSPSLQYTPVVFSPIARSCNAPPWCSAPSLVAAMHLRGVQPPILSPRNSLERFFPLGSIEGTWYMV</sequence>
<gene>
    <name evidence="1" type="ORF">FA13DRAFT_1861971</name>
</gene>
<keyword evidence="2" id="KW-1185">Reference proteome</keyword>
<accession>A0A4Y7T605</accession>
<dbReference type="EMBL" id="QPFP01000026">
    <property type="protein sequence ID" value="TEB29607.1"/>
    <property type="molecule type" value="Genomic_DNA"/>
</dbReference>
<dbReference type="Proteomes" id="UP000298030">
    <property type="component" value="Unassembled WGS sequence"/>
</dbReference>
<evidence type="ECO:0008006" key="3">
    <source>
        <dbReference type="Google" id="ProtNLM"/>
    </source>
</evidence>
<reference evidence="1 2" key="1">
    <citation type="journal article" date="2019" name="Nat. Ecol. Evol.">
        <title>Megaphylogeny resolves global patterns of mushroom evolution.</title>
        <authorList>
            <person name="Varga T."/>
            <person name="Krizsan K."/>
            <person name="Foldi C."/>
            <person name="Dima B."/>
            <person name="Sanchez-Garcia M."/>
            <person name="Sanchez-Ramirez S."/>
            <person name="Szollosi G.J."/>
            <person name="Szarkandi J.G."/>
            <person name="Papp V."/>
            <person name="Albert L."/>
            <person name="Andreopoulos W."/>
            <person name="Angelini C."/>
            <person name="Antonin V."/>
            <person name="Barry K.W."/>
            <person name="Bougher N.L."/>
            <person name="Buchanan P."/>
            <person name="Buyck B."/>
            <person name="Bense V."/>
            <person name="Catcheside P."/>
            <person name="Chovatia M."/>
            <person name="Cooper J."/>
            <person name="Damon W."/>
            <person name="Desjardin D."/>
            <person name="Finy P."/>
            <person name="Geml J."/>
            <person name="Haridas S."/>
            <person name="Hughes K."/>
            <person name="Justo A."/>
            <person name="Karasinski D."/>
            <person name="Kautmanova I."/>
            <person name="Kiss B."/>
            <person name="Kocsube S."/>
            <person name="Kotiranta H."/>
            <person name="LaButti K.M."/>
            <person name="Lechner B.E."/>
            <person name="Liimatainen K."/>
            <person name="Lipzen A."/>
            <person name="Lukacs Z."/>
            <person name="Mihaltcheva S."/>
            <person name="Morgado L.N."/>
            <person name="Niskanen T."/>
            <person name="Noordeloos M.E."/>
            <person name="Ohm R.A."/>
            <person name="Ortiz-Santana B."/>
            <person name="Ovrebo C."/>
            <person name="Racz N."/>
            <person name="Riley R."/>
            <person name="Savchenko A."/>
            <person name="Shiryaev A."/>
            <person name="Soop K."/>
            <person name="Spirin V."/>
            <person name="Szebenyi C."/>
            <person name="Tomsovsky M."/>
            <person name="Tulloss R.E."/>
            <person name="Uehling J."/>
            <person name="Grigoriev I.V."/>
            <person name="Vagvolgyi C."/>
            <person name="Papp T."/>
            <person name="Martin F.M."/>
            <person name="Miettinen O."/>
            <person name="Hibbett D.S."/>
            <person name="Nagy L.G."/>
        </authorList>
    </citation>
    <scope>NUCLEOTIDE SEQUENCE [LARGE SCALE GENOMIC DNA]</scope>
    <source>
        <strain evidence="1 2">FP101781</strain>
    </source>
</reference>
<evidence type="ECO:0000313" key="1">
    <source>
        <dbReference type="EMBL" id="TEB29607.1"/>
    </source>
</evidence>
<name>A0A4Y7T605_COPMI</name>
<organism evidence="1 2">
    <name type="scientific">Coprinellus micaceus</name>
    <name type="common">Glistening ink-cap mushroom</name>
    <name type="synonym">Coprinus micaceus</name>
    <dbReference type="NCBI Taxonomy" id="71717"/>
    <lineage>
        <taxon>Eukaryota</taxon>
        <taxon>Fungi</taxon>
        <taxon>Dikarya</taxon>
        <taxon>Basidiomycota</taxon>
        <taxon>Agaricomycotina</taxon>
        <taxon>Agaricomycetes</taxon>
        <taxon>Agaricomycetidae</taxon>
        <taxon>Agaricales</taxon>
        <taxon>Agaricineae</taxon>
        <taxon>Psathyrellaceae</taxon>
        <taxon>Coprinellus</taxon>
    </lineage>
</organism>
<protein>
    <recommendedName>
        <fullName evidence="3">F-box domain-containing protein</fullName>
    </recommendedName>
</protein>
<evidence type="ECO:0000313" key="2">
    <source>
        <dbReference type="Proteomes" id="UP000298030"/>
    </source>
</evidence>